<evidence type="ECO:0000313" key="1">
    <source>
        <dbReference type="EMBL" id="KAH6636458.1"/>
    </source>
</evidence>
<proteinExistence type="predicted"/>
<evidence type="ECO:0000313" key="2">
    <source>
        <dbReference type="Proteomes" id="UP000724584"/>
    </source>
</evidence>
<name>A0ACB7PGI7_9PEZI</name>
<protein>
    <submittedName>
        <fullName evidence="1">Uncharacterized protein</fullName>
    </submittedName>
</protein>
<dbReference type="Proteomes" id="UP000724584">
    <property type="component" value="Unassembled WGS sequence"/>
</dbReference>
<gene>
    <name evidence="1" type="ORF">F5144DRAFT_567579</name>
</gene>
<accession>A0ACB7PGI7</accession>
<organism evidence="1 2">
    <name type="scientific">Chaetomium tenue</name>
    <dbReference type="NCBI Taxonomy" id="1854479"/>
    <lineage>
        <taxon>Eukaryota</taxon>
        <taxon>Fungi</taxon>
        <taxon>Dikarya</taxon>
        <taxon>Ascomycota</taxon>
        <taxon>Pezizomycotina</taxon>
        <taxon>Sordariomycetes</taxon>
        <taxon>Sordariomycetidae</taxon>
        <taxon>Sordariales</taxon>
        <taxon>Chaetomiaceae</taxon>
        <taxon>Chaetomium</taxon>
    </lineage>
</organism>
<dbReference type="EMBL" id="JAGIZQ010000003">
    <property type="protein sequence ID" value="KAH6636458.1"/>
    <property type="molecule type" value="Genomic_DNA"/>
</dbReference>
<comment type="caution">
    <text evidence="1">The sequence shown here is derived from an EMBL/GenBank/DDBJ whole genome shotgun (WGS) entry which is preliminary data.</text>
</comment>
<sequence>MSQPQQNSHAPEEEVIPVPKVGDRAPSLGSDVQFPQDKPVLVVFLRHCGDPFAEKTFKLLTDLSNHHPEIHCVAVSQSNQEETDKWIVQVGGEWEVQVLVDPQRALYHAWGLGLSSTWYAVNPMALWHTWKLGTEEGIWNRNAQSGSRWQIGGAFGVDAEGVVRWSRPAGSADEVPDFGEALRVLGVE</sequence>
<reference evidence="1 2" key="1">
    <citation type="journal article" date="2021" name="Nat. Commun.">
        <title>Genetic determinants of endophytism in the Arabidopsis root mycobiome.</title>
        <authorList>
            <person name="Mesny F."/>
            <person name="Miyauchi S."/>
            <person name="Thiergart T."/>
            <person name="Pickel B."/>
            <person name="Atanasova L."/>
            <person name="Karlsson M."/>
            <person name="Huettel B."/>
            <person name="Barry K.W."/>
            <person name="Haridas S."/>
            <person name="Chen C."/>
            <person name="Bauer D."/>
            <person name="Andreopoulos W."/>
            <person name="Pangilinan J."/>
            <person name="LaButti K."/>
            <person name="Riley R."/>
            <person name="Lipzen A."/>
            <person name="Clum A."/>
            <person name="Drula E."/>
            <person name="Henrissat B."/>
            <person name="Kohler A."/>
            <person name="Grigoriev I.V."/>
            <person name="Martin F.M."/>
            <person name="Hacquard S."/>
        </authorList>
    </citation>
    <scope>NUCLEOTIDE SEQUENCE [LARGE SCALE GENOMIC DNA]</scope>
    <source>
        <strain evidence="1 2">MPI-SDFR-AT-0079</strain>
    </source>
</reference>
<keyword evidence="2" id="KW-1185">Reference proteome</keyword>